<gene>
    <name evidence="1" type="ordered locus">MTR_6g084380</name>
</gene>
<dbReference type="EnsemblPlants" id="AES76694">
    <property type="protein sequence ID" value="AES76694"/>
    <property type="gene ID" value="MTR_6g084380"/>
</dbReference>
<dbReference type="PaxDb" id="3880-AES76694"/>
<evidence type="ECO:0000313" key="1">
    <source>
        <dbReference type="EMBL" id="AES76694.1"/>
    </source>
</evidence>
<dbReference type="Proteomes" id="UP000002051">
    <property type="component" value="Chromosome 6"/>
</dbReference>
<keyword evidence="3" id="KW-1185">Reference proteome</keyword>
<evidence type="ECO:0000313" key="2">
    <source>
        <dbReference type="EnsemblPlants" id="AES76694"/>
    </source>
</evidence>
<reference evidence="1 3" key="1">
    <citation type="journal article" date="2011" name="Nature">
        <title>The Medicago genome provides insight into the evolution of rhizobial symbioses.</title>
        <authorList>
            <person name="Young N.D."/>
            <person name="Debelle F."/>
            <person name="Oldroyd G.E."/>
            <person name="Geurts R."/>
            <person name="Cannon S.B."/>
            <person name="Udvardi M.K."/>
            <person name="Benedito V.A."/>
            <person name="Mayer K.F."/>
            <person name="Gouzy J."/>
            <person name="Schoof H."/>
            <person name="Van de Peer Y."/>
            <person name="Proost S."/>
            <person name="Cook D.R."/>
            <person name="Meyers B.C."/>
            <person name="Spannagl M."/>
            <person name="Cheung F."/>
            <person name="De Mita S."/>
            <person name="Krishnakumar V."/>
            <person name="Gundlach H."/>
            <person name="Zhou S."/>
            <person name="Mudge J."/>
            <person name="Bharti A.K."/>
            <person name="Murray J.D."/>
            <person name="Naoumkina M.A."/>
            <person name="Rosen B."/>
            <person name="Silverstein K.A."/>
            <person name="Tang H."/>
            <person name="Rombauts S."/>
            <person name="Zhao P.X."/>
            <person name="Zhou P."/>
            <person name="Barbe V."/>
            <person name="Bardou P."/>
            <person name="Bechner M."/>
            <person name="Bellec A."/>
            <person name="Berger A."/>
            <person name="Berges H."/>
            <person name="Bidwell S."/>
            <person name="Bisseling T."/>
            <person name="Choisne N."/>
            <person name="Couloux A."/>
            <person name="Denny R."/>
            <person name="Deshpande S."/>
            <person name="Dai X."/>
            <person name="Doyle J.J."/>
            <person name="Dudez A.M."/>
            <person name="Farmer A.D."/>
            <person name="Fouteau S."/>
            <person name="Franken C."/>
            <person name="Gibelin C."/>
            <person name="Gish J."/>
            <person name="Goldstein S."/>
            <person name="Gonzalez A.J."/>
            <person name="Green P.J."/>
            <person name="Hallab A."/>
            <person name="Hartog M."/>
            <person name="Hua A."/>
            <person name="Humphray S.J."/>
            <person name="Jeong D.H."/>
            <person name="Jing Y."/>
            <person name="Jocker A."/>
            <person name="Kenton S.M."/>
            <person name="Kim D.J."/>
            <person name="Klee K."/>
            <person name="Lai H."/>
            <person name="Lang C."/>
            <person name="Lin S."/>
            <person name="Macmil S.L."/>
            <person name="Magdelenat G."/>
            <person name="Matthews L."/>
            <person name="McCorrison J."/>
            <person name="Monaghan E.L."/>
            <person name="Mun J.H."/>
            <person name="Najar F.Z."/>
            <person name="Nicholson C."/>
            <person name="Noirot C."/>
            <person name="O'Bleness M."/>
            <person name="Paule C.R."/>
            <person name="Poulain J."/>
            <person name="Prion F."/>
            <person name="Qin B."/>
            <person name="Qu C."/>
            <person name="Retzel E.F."/>
            <person name="Riddle C."/>
            <person name="Sallet E."/>
            <person name="Samain S."/>
            <person name="Samson N."/>
            <person name="Sanders I."/>
            <person name="Saurat O."/>
            <person name="Scarpelli C."/>
            <person name="Schiex T."/>
            <person name="Segurens B."/>
            <person name="Severin A.J."/>
            <person name="Sherrier D.J."/>
            <person name="Shi R."/>
            <person name="Sims S."/>
            <person name="Singer S.R."/>
            <person name="Sinharoy S."/>
            <person name="Sterck L."/>
            <person name="Viollet A."/>
            <person name="Wang B.B."/>
            <person name="Wang K."/>
            <person name="Wang M."/>
            <person name="Wang X."/>
            <person name="Warfsmann J."/>
            <person name="Weissenbach J."/>
            <person name="White D.D."/>
            <person name="White J.D."/>
            <person name="Wiley G.B."/>
            <person name="Wincker P."/>
            <person name="Xing Y."/>
            <person name="Yang L."/>
            <person name="Yao Z."/>
            <person name="Ying F."/>
            <person name="Zhai J."/>
            <person name="Zhou L."/>
            <person name="Zuber A."/>
            <person name="Denarie J."/>
            <person name="Dixon R.A."/>
            <person name="May G.D."/>
            <person name="Schwartz D.C."/>
            <person name="Rogers J."/>
            <person name="Quetier F."/>
            <person name="Town C.D."/>
            <person name="Roe B.A."/>
        </authorList>
    </citation>
    <scope>NUCLEOTIDE SEQUENCE [LARGE SCALE GENOMIC DNA]</scope>
    <source>
        <strain evidence="1">A17</strain>
        <strain evidence="2 3">cv. Jemalong A17</strain>
    </source>
</reference>
<accession>G7KN35</accession>
<dbReference type="AlphaFoldDB" id="G7KN35"/>
<reference evidence="1 3" key="2">
    <citation type="journal article" date="2014" name="BMC Genomics">
        <title>An improved genome release (version Mt4.0) for the model legume Medicago truncatula.</title>
        <authorList>
            <person name="Tang H."/>
            <person name="Krishnakumar V."/>
            <person name="Bidwell S."/>
            <person name="Rosen B."/>
            <person name="Chan A."/>
            <person name="Zhou S."/>
            <person name="Gentzbittel L."/>
            <person name="Childs K.L."/>
            <person name="Yandell M."/>
            <person name="Gundlach H."/>
            <person name="Mayer K.F."/>
            <person name="Schwartz D.C."/>
            <person name="Town C.D."/>
        </authorList>
    </citation>
    <scope>GENOME REANNOTATION</scope>
    <source>
        <strain evidence="2 3">cv. Jemalong A17</strain>
    </source>
</reference>
<evidence type="ECO:0000313" key="3">
    <source>
        <dbReference type="Proteomes" id="UP000002051"/>
    </source>
</evidence>
<dbReference type="EMBL" id="CM001222">
    <property type="protein sequence ID" value="AES76694.1"/>
    <property type="molecule type" value="Genomic_DNA"/>
</dbReference>
<proteinExistence type="predicted"/>
<organism evidence="1 3">
    <name type="scientific">Medicago truncatula</name>
    <name type="common">Barrel medic</name>
    <name type="synonym">Medicago tribuloides</name>
    <dbReference type="NCBI Taxonomy" id="3880"/>
    <lineage>
        <taxon>Eukaryota</taxon>
        <taxon>Viridiplantae</taxon>
        <taxon>Streptophyta</taxon>
        <taxon>Embryophyta</taxon>
        <taxon>Tracheophyta</taxon>
        <taxon>Spermatophyta</taxon>
        <taxon>Magnoliopsida</taxon>
        <taxon>eudicotyledons</taxon>
        <taxon>Gunneridae</taxon>
        <taxon>Pentapetalae</taxon>
        <taxon>rosids</taxon>
        <taxon>fabids</taxon>
        <taxon>Fabales</taxon>
        <taxon>Fabaceae</taxon>
        <taxon>Papilionoideae</taxon>
        <taxon>50 kb inversion clade</taxon>
        <taxon>NPAAA clade</taxon>
        <taxon>Hologalegina</taxon>
        <taxon>IRL clade</taxon>
        <taxon>Trifolieae</taxon>
        <taxon>Medicago</taxon>
    </lineage>
</organism>
<name>G7KN35_MEDTR</name>
<reference evidence="2" key="3">
    <citation type="submission" date="2015-04" db="UniProtKB">
        <authorList>
            <consortium name="EnsemblPlants"/>
        </authorList>
    </citation>
    <scope>IDENTIFICATION</scope>
    <source>
        <strain evidence="2">cv. Jemalong A17</strain>
    </source>
</reference>
<sequence>MKKGKGWWYPRLPAKRSNVVDSKTKEATLIVSTTGYHSVDGATPTNVFYSFIKKKSSHTNILSSKWMSPGNMEKGPKLTDRDFVDHFGLKAK</sequence>
<dbReference type="HOGENOM" id="CLU_2416660_0_0_1"/>
<protein>
    <submittedName>
        <fullName evidence="1 2">Uncharacterized protein</fullName>
    </submittedName>
</protein>